<organism evidence="1 2">
    <name type="scientific">Rotaria magnacalcarata</name>
    <dbReference type="NCBI Taxonomy" id="392030"/>
    <lineage>
        <taxon>Eukaryota</taxon>
        <taxon>Metazoa</taxon>
        <taxon>Spiralia</taxon>
        <taxon>Gnathifera</taxon>
        <taxon>Rotifera</taxon>
        <taxon>Eurotatoria</taxon>
        <taxon>Bdelloidea</taxon>
        <taxon>Philodinida</taxon>
        <taxon>Philodinidae</taxon>
        <taxon>Rotaria</taxon>
    </lineage>
</organism>
<gene>
    <name evidence="1" type="ORF">CJN711_LOCUS29844</name>
</gene>
<dbReference type="SUPFAM" id="SSF55486">
    <property type="entry name" value="Metalloproteases ('zincins'), catalytic domain"/>
    <property type="match status" value="1"/>
</dbReference>
<name>A0A815W980_9BILA</name>
<dbReference type="GO" id="GO:0008237">
    <property type="term" value="F:metallopeptidase activity"/>
    <property type="evidence" value="ECO:0007669"/>
    <property type="project" value="InterPro"/>
</dbReference>
<evidence type="ECO:0000313" key="1">
    <source>
        <dbReference type="EMBL" id="CAF1542932.1"/>
    </source>
</evidence>
<comment type="caution">
    <text evidence="1">The sequence shown here is derived from an EMBL/GenBank/DDBJ whole genome shotgun (WGS) entry which is preliminary data.</text>
</comment>
<dbReference type="Gene3D" id="3.40.390.10">
    <property type="entry name" value="Collagenase (Catalytic Domain)"/>
    <property type="match status" value="1"/>
</dbReference>
<dbReference type="AlphaFoldDB" id="A0A815W980"/>
<dbReference type="InterPro" id="IPR024079">
    <property type="entry name" value="MetalloPept_cat_dom_sf"/>
</dbReference>
<protein>
    <submittedName>
        <fullName evidence="1">Uncharacterized protein</fullName>
    </submittedName>
</protein>
<proteinExistence type="predicted"/>
<dbReference type="Proteomes" id="UP000663855">
    <property type="component" value="Unassembled WGS sequence"/>
</dbReference>
<dbReference type="EMBL" id="CAJNOV010014221">
    <property type="protein sequence ID" value="CAF1542932.1"/>
    <property type="molecule type" value="Genomic_DNA"/>
</dbReference>
<accession>A0A815W980</accession>
<evidence type="ECO:0000313" key="2">
    <source>
        <dbReference type="Proteomes" id="UP000663855"/>
    </source>
</evidence>
<sequence>MLFKSSVDLLVYLCILFIIIIKCTNSNKSHLKRPKRDASDYQIRCTDHTTAVDQVFPNIKTQTREKRFVLFPEFQIYLDDWRYIHNPREFVYWIANFYPNRINTSYIHRCIKDIIQQINNVIDKDIIIKEASDPGEANFHFTFLDYTKCPTDDVSEANIDNIKILESLDIYPVNVTKESRYRAHGGIHLVENDRPISTIKLNMQQKFLSSDDLVYDRTIYTCIEETNECEIDTYFVLLHETLHGFGIEHTTNALNPIPPNEHMQSIMHFSTYRILCHDDIRAIRMIYQLPVKRENAAYDDTCRRDFPMNRLQKLMYLFGKTLIVVLLGLLISSSIAFILTLIYLLIRYLYGQYLIKSDKRMSTTSMNSWLSKDKNSIISNPVKIKTHAYLWHDEML</sequence>
<reference evidence="1" key="1">
    <citation type="submission" date="2021-02" db="EMBL/GenBank/DDBJ databases">
        <authorList>
            <person name="Nowell W R."/>
        </authorList>
    </citation>
    <scope>NUCLEOTIDE SEQUENCE</scope>
</reference>